<evidence type="ECO:0000313" key="2">
    <source>
        <dbReference type="EMBL" id="VAW10901.1"/>
    </source>
</evidence>
<keyword evidence="1" id="KW-0812">Transmembrane</keyword>
<organism evidence="2">
    <name type="scientific">hydrothermal vent metagenome</name>
    <dbReference type="NCBI Taxonomy" id="652676"/>
    <lineage>
        <taxon>unclassified sequences</taxon>
        <taxon>metagenomes</taxon>
        <taxon>ecological metagenomes</taxon>
    </lineage>
</organism>
<protein>
    <submittedName>
        <fullName evidence="2">Uncharacterized protein</fullName>
    </submittedName>
</protein>
<feature type="transmembrane region" description="Helical" evidence="1">
    <location>
        <begin position="75"/>
        <end position="93"/>
    </location>
</feature>
<feature type="transmembrane region" description="Helical" evidence="1">
    <location>
        <begin position="44"/>
        <end position="63"/>
    </location>
</feature>
<reference evidence="2" key="1">
    <citation type="submission" date="2018-06" db="EMBL/GenBank/DDBJ databases">
        <authorList>
            <person name="Zhirakovskaya E."/>
        </authorList>
    </citation>
    <scope>NUCLEOTIDE SEQUENCE</scope>
</reference>
<accession>A0A3B0SWV0</accession>
<dbReference type="AlphaFoldDB" id="A0A3B0SWV0"/>
<feature type="transmembrane region" description="Helical" evidence="1">
    <location>
        <begin position="7"/>
        <end position="24"/>
    </location>
</feature>
<keyword evidence="1" id="KW-1133">Transmembrane helix</keyword>
<gene>
    <name evidence="2" type="ORF">MNBD_BACTEROID03-1846</name>
</gene>
<sequence>MHKFVKIGLIVISIIAFILLFFMPDSDMPMAEAMESGGITAMFSLAYILLAIAVVATLVFGLKNMASTSGGLKKSLFGIVGLLIALGIAYGLSSGTDISVEGMLDRNNITTTESEIKRVGAGINMFAILLVAAVGLIAWGSIKNATSK</sequence>
<feature type="transmembrane region" description="Helical" evidence="1">
    <location>
        <begin position="121"/>
        <end position="142"/>
    </location>
</feature>
<name>A0A3B0SWV0_9ZZZZ</name>
<keyword evidence="1" id="KW-0472">Membrane</keyword>
<dbReference type="EMBL" id="UOEL01000043">
    <property type="protein sequence ID" value="VAW10901.1"/>
    <property type="molecule type" value="Genomic_DNA"/>
</dbReference>
<evidence type="ECO:0000256" key="1">
    <source>
        <dbReference type="SAM" id="Phobius"/>
    </source>
</evidence>
<proteinExistence type="predicted"/>